<dbReference type="AlphaFoldDB" id="A0A3N2CUH2"/>
<name>A0A3N2CUH2_9ACTN</name>
<feature type="region of interest" description="Disordered" evidence="1">
    <location>
        <begin position="1"/>
        <end position="20"/>
    </location>
</feature>
<gene>
    <name evidence="2" type="ORF">EDD33_2046</name>
</gene>
<dbReference type="EMBL" id="RKHO01000001">
    <property type="protein sequence ID" value="ROR91183.1"/>
    <property type="molecule type" value="Genomic_DNA"/>
</dbReference>
<keyword evidence="3" id="KW-1185">Reference proteome</keyword>
<evidence type="ECO:0000256" key="1">
    <source>
        <dbReference type="SAM" id="MobiDB-lite"/>
    </source>
</evidence>
<comment type="caution">
    <text evidence="2">The sequence shown here is derived from an EMBL/GenBank/DDBJ whole genome shotgun (WGS) entry which is preliminary data.</text>
</comment>
<dbReference type="OrthoDB" id="4883460at2"/>
<accession>A0A3N2CUH2</accession>
<sequence length="64" mass="6725">MDEQSIPAPVAPDVHPAEAGGDRVQAVLRSVEGLDDRPLEEHVAVFEAAHDSLRRALAGDGARG</sequence>
<evidence type="ECO:0000313" key="3">
    <source>
        <dbReference type="Proteomes" id="UP000281738"/>
    </source>
</evidence>
<protein>
    <submittedName>
        <fullName evidence="2">Uncharacterized protein</fullName>
    </submittedName>
</protein>
<organism evidence="2 3">
    <name type="scientific">Nocardioides aurantiacus</name>
    <dbReference type="NCBI Taxonomy" id="86796"/>
    <lineage>
        <taxon>Bacteria</taxon>
        <taxon>Bacillati</taxon>
        <taxon>Actinomycetota</taxon>
        <taxon>Actinomycetes</taxon>
        <taxon>Propionibacteriales</taxon>
        <taxon>Nocardioidaceae</taxon>
        <taxon>Nocardioides</taxon>
    </lineage>
</organism>
<evidence type="ECO:0000313" key="2">
    <source>
        <dbReference type="EMBL" id="ROR91183.1"/>
    </source>
</evidence>
<dbReference type="Proteomes" id="UP000281738">
    <property type="component" value="Unassembled WGS sequence"/>
</dbReference>
<dbReference type="RefSeq" id="WP_123390587.1">
    <property type="nucleotide sequence ID" value="NZ_RKHO01000001.1"/>
</dbReference>
<proteinExistence type="predicted"/>
<reference evidence="2 3" key="1">
    <citation type="submission" date="2018-11" db="EMBL/GenBank/DDBJ databases">
        <title>Sequencing the genomes of 1000 actinobacteria strains.</title>
        <authorList>
            <person name="Klenk H.-P."/>
        </authorList>
    </citation>
    <scope>NUCLEOTIDE SEQUENCE [LARGE SCALE GENOMIC DNA]</scope>
    <source>
        <strain evidence="2 3">DSM 12652</strain>
    </source>
</reference>